<keyword evidence="6" id="KW-1185">Reference proteome</keyword>
<sequence>MFGFQVRNRQNAVASQSDPASPITPAVGEIDTKAPFESVKAAVTLFIEASPKADRPVLKKSRTMDQESVLGNETQLHWILKEIDKYKEHMKTAESTKGQALVELEKANNALKELTNKLQVVSRSKQASIESTEATKTRVHQLEQLKSTTINQEAWQEAVDKERNQYKTVSDQLISAKQQLNNLKQDFDIALEAKLASFQKAAEAQSAAKLNRTKIDVLSKEFDEMSQTLERVKLASAKAEEDHAKLMEEKQAIIDSKRNENEDIKLRIQCLRNANSEVRVETRRLDETSEAVNALRDQLKEVRDADMDLLRNANLEVEEAKKRLEEMKKEETSVRDVVESMKQELENVKRDIAVFKGDDLEGEKLRAELDHSKQQVQDAIKEKTKSKNHVKEMESKIGEMSLKAEKARKKEEETKRKVETLWREAQYSELAMREAEAKLEIAQREVQEAKEAKELADDQIRSSSTKDEDDMMDDTNLNSDFDSDTPEHHNSTIMLTTQDFEALSRKVEEATTAADTKVATIMDQVETIKQKEKGIIENLEKSMQENKEIQEEITKAQESAQVADAATHTLETQLNKWRSDHTFKHES</sequence>
<feature type="region of interest" description="Disordered" evidence="4">
    <location>
        <begin position="1"/>
        <end position="25"/>
    </location>
</feature>
<evidence type="ECO:0000313" key="6">
    <source>
        <dbReference type="Proteomes" id="UP000245207"/>
    </source>
</evidence>
<evidence type="ECO:0000256" key="3">
    <source>
        <dbReference type="SAM" id="Coils"/>
    </source>
</evidence>
<evidence type="ECO:0000256" key="2">
    <source>
        <dbReference type="ARBA" id="ARBA00023054"/>
    </source>
</evidence>
<dbReference type="EMBL" id="PKPP01000508">
    <property type="protein sequence ID" value="PWA91922.1"/>
    <property type="molecule type" value="Genomic_DNA"/>
</dbReference>
<dbReference type="GO" id="GO:0009903">
    <property type="term" value="P:chloroplast avoidance movement"/>
    <property type="evidence" value="ECO:0007669"/>
    <property type="project" value="TreeGrafter"/>
</dbReference>
<dbReference type="Proteomes" id="UP000245207">
    <property type="component" value="Unassembled WGS sequence"/>
</dbReference>
<protein>
    <submittedName>
        <fullName evidence="5">WEB family</fullName>
    </submittedName>
</protein>
<accession>A0A2U1Q1T6</accession>
<reference evidence="5 6" key="1">
    <citation type="journal article" date="2018" name="Mol. Plant">
        <title>The genome of Artemisia annua provides insight into the evolution of Asteraceae family and artemisinin biosynthesis.</title>
        <authorList>
            <person name="Shen Q."/>
            <person name="Zhang L."/>
            <person name="Liao Z."/>
            <person name="Wang S."/>
            <person name="Yan T."/>
            <person name="Shi P."/>
            <person name="Liu M."/>
            <person name="Fu X."/>
            <person name="Pan Q."/>
            <person name="Wang Y."/>
            <person name="Lv Z."/>
            <person name="Lu X."/>
            <person name="Zhang F."/>
            <person name="Jiang W."/>
            <person name="Ma Y."/>
            <person name="Chen M."/>
            <person name="Hao X."/>
            <person name="Li L."/>
            <person name="Tang Y."/>
            <person name="Lv G."/>
            <person name="Zhou Y."/>
            <person name="Sun X."/>
            <person name="Brodelius P.E."/>
            <person name="Rose J.K.C."/>
            <person name="Tang K."/>
        </authorList>
    </citation>
    <scope>NUCLEOTIDE SEQUENCE [LARGE SCALE GENOMIC DNA]</scope>
    <source>
        <strain evidence="6">cv. Huhao1</strain>
        <tissue evidence="5">Leaf</tissue>
    </source>
</reference>
<dbReference type="PANTHER" id="PTHR32054">
    <property type="entry name" value="HEAVY CHAIN, PUTATIVE, EXPRESSED-RELATED-RELATED"/>
    <property type="match status" value="1"/>
</dbReference>
<dbReference type="Pfam" id="PF05701">
    <property type="entry name" value="WEMBL"/>
    <property type="match status" value="1"/>
</dbReference>
<feature type="compositionally biased region" description="Polar residues" evidence="4">
    <location>
        <begin position="7"/>
        <end position="19"/>
    </location>
</feature>
<evidence type="ECO:0000256" key="4">
    <source>
        <dbReference type="SAM" id="MobiDB-lite"/>
    </source>
</evidence>
<dbReference type="AlphaFoldDB" id="A0A2U1Q1T6"/>
<dbReference type="GO" id="GO:0009904">
    <property type="term" value="P:chloroplast accumulation movement"/>
    <property type="evidence" value="ECO:0007669"/>
    <property type="project" value="TreeGrafter"/>
</dbReference>
<feature type="compositionally biased region" description="Basic and acidic residues" evidence="4">
    <location>
        <begin position="448"/>
        <end position="466"/>
    </location>
</feature>
<dbReference type="PANTHER" id="PTHR32054:SF98">
    <property type="entry name" value="WEB FAMILY-RELATED"/>
    <property type="match status" value="1"/>
</dbReference>
<comment type="caution">
    <text evidence="5">The sequence shown here is derived from an EMBL/GenBank/DDBJ whole genome shotgun (WGS) entry which is preliminary data.</text>
</comment>
<name>A0A2U1Q1T6_ARTAN</name>
<comment type="similarity">
    <text evidence="1">Belongs to the WEB family.</text>
</comment>
<evidence type="ECO:0000313" key="5">
    <source>
        <dbReference type="EMBL" id="PWA91922.1"/>
    </source>
</evidence>
<proteinExistence type="inferred from homology"/>
<organism evidence="5 6">
    <name type="scientific">Artemisia annua</name>
    <name type="common">Sweet wormwood</name>
    <dbReference type="NCBI Taxonomy" id="35608"/>
    <lineage>
        <taxon>Eukaryota</taxon>
        <taxon>Viridiplantae</taxon>
        <taxon>Streptophyta</taxon>
        <taxon>Embryophyta</taxon>
        <taxon>Tracheophyta</taxon>
        <taxon>Spermatophyta</taxon>
        <taxon>Magnoliopsida</taxon>
        <taxon>eudicotyledons</taxon>
        <taxon>Gunneridae</taxon>
        <taxon>Pentapetalae</taxon>
        <taxon>asterids</taxon>
        <taxon>campanulids</taxon>
        <taxon>Asterales</taxon>
        <taxon>Asteraceae</taxon>
        <taxon>Asteroideae</taxon>
        <taxon>Anthemideae</taxon>
        <taxon>Artemisiinae</taxon>
        <taxon>Artemisia</taxon>
    </lineage>
</organism>
<keyword evidence="2 3" id="KW-0175">Coiled coil</keyword>
<evidence type="ECO:0000256" key="1">
    <source>
        <dbReference type="ARBA" id="ARBA00005485"/>
    </source>
</evidence>
<dbReference type="STRING" id="35608.A0A2U1Q1T6"/>
<feature type="coiled-coil region" evidence="3">
    <location>
        <begin position="532"/>
        <end position="566"/>
    </location>
</feature>
<dbReference type="InterPro" id="IPR008545">
    <property type="entry name" value="Web"/>
</dbReference>
<feature type="coiled-coil region" evidence="3">
    <location>
        <begin position="90"/>
        <end position="124"/>
    </location>
</feature>
<dbReference type="OrthoDB" id="1933125at2759"/>
<feature type="region of interest" description="Disordered" evidence="4">
    <location>
        <begin position="448"/>
        <end position="488"/>
    </location>
</feature>
<dbReference type="GO" id="GO:0005829">
    <property type="term" value="C:cytosol"/>
    <property type="evidence" value="ECO:0007669"/>
    <property type="project" value="TreeGrafter"/>
</dbReference>
<gene>
    <name evidence="5" type="ORF">CTI12_AA085750</name>
</gene>